<gene>
    <name evidence="1" type="ORF">BT63DRAFT_454717</name>
</gene>
<dbReference type="EMBL" id="MU004234">
    <property type="protein sequence ID" value="KAF2670527.1"/>
    <property type="molecule type" value="Genomic_DNA"/>
</dbReference>
<organism evidence="1 2">
    <name type="scientific">Microthyrium microscopicum</name>
    <dbReference type="NCBI Taxonomy" id="703497"/>
    <lineage>
        <taxon>Eukaryota</taxon>
        <taxon>Fungi</taxon>
        <taxon>Dikarya</taxon>
        <taxon>Ascomycota</taxon>
        <taxon>Pezizomycotina</taxon>
        <taxon>Dothideomycetes</taxon>
        <taxon>Dothideomycetes incertae sedis</taxon>
        <taxon>Microthyriales</taxon>
        <taxon>Microthyriaceae</taxon>
        <taxon>Microthyrium</taxon>
    </lineage>
</organism>
<evidence type="ECO:0000313" key="1">
    <source>
        <dbReference type="EMBL" id="KAF2670527.1"/>
    </source>
</evidence>
<reference evidence="1" key="1">
    <citation type="journal article" date="2020" name="Stud. Mycol.">
        <title>101 Dothideomycetes genomes: a test case for predicting lifestyles and emergence of pathogens.</title>
        <authorList>
            <person name="Haridas S."/>
            <person name="Albert R."/>
            <person name="Binder M."/>
            <person name="Bloem J."/>
            <person name="Labutti K."/>
            <person name="Salamov A."/>
            <person name="Andreopoulos B."/>
            <person name="Baker S."/>
            <person name="Barry K."/>
            <person name="Bills G."/>
            <person name="Bluhm B."/>
            <person name="Cannon C."/>
            <person name="Castanera R."/>
            <person name="Culley D."/>
            <person name="Daum C."/>
            <person name="Ezra D."/>
            <person name="Gonzalez J."/>
            <person name="Henrissat B."/>
            <person name="Kuo A."/>
            <person name="Liang C."/>
            <person name="Lipzen A."/>
            <person name="Lutzoni F."/>
            <person name="Magnuson J."/>
            <person name="Mondo S."/>
            <person name="Nolan M."/>
            <person name="Ohm R."/>
            <person name="Pangilinan J."/>
            <person name="Park H.-J."/>
            <person name="Ramirez L."/>
            <person name="Alfaro M."/>
            <person name="Sun H."/>
            <person name="Tritt A."/>
            <person name="Yoshinaga Y."/>
            <person name="Zwiers L.-H."/>
            <person name="Turgeon B."/>
            <person name="Goodwin S."/>
            <person name="Spatafora J."/>
            <person name="Crous P."/>
            <person name="Grigoriev I."/>
        </authorList>
    </citation>
    <scope>NUCLEOTIDE SEQUENCE</scope>
    <source>
        <strain evidence="1">CBS 115976</strain>
    </source>
</reference>
<name>A0A6A6UGF4_9PEZI</name>
<sequence length="207" mass="24425">MPLYKLTAVEETSSQMQRVLSMRKRDYYGPIPTLPEVSHVVPDEKHAHLPWYYTQYDQPKELAETSASTPLGLLQHIFGWILFRSVDLKGWAKKVDIQSQVWDFLRRRAYGIHDEDNPFEPRVPDGLDRDAWIEWAEADLKQLSLAVTILEYISLIQDGYNGKPEIVKKVYAWLISEIKALLIIKRRMQYRLHVVRTWPDHYPHLNK</sequence>
<keyword evidence="2" id="KW-1185">Reference proteome</keyword>
<protein>
    <submittedName>
        <fullName evidence="1">Uncharacterized protein</fullName>
    </submittedName>
</protein>
<evidence type="ECO:0000313" key="2">
    <source>
        <dbReference type="Proteomes" id="UP000799302"/>
    </source>
</evidence>
<dbReference type="Proteomes" id="UP000799302">
    <property type="component" value="Unassembled WGS sequence"/>
</dbReference>
<dbReference type="AlphaFoldDB" id="A0A6A6UGF4"/>
<accession>A0A6A6UGF4</accession>
<proteinExistence type="predicted"/>